<protein>
    <submittedName>
        <fullName evidence="2">Putative multitransmembrane protein</fullName>
    </submittedName>
</protein>
<dbReference type="KEGG" id="dai:Desaci_1536"/>
<dbReference type="EMBL" id="CP003639">
    <property type="protein sequence ID" value="AFM40545.1"/>
    <property type="molecule type" value="Genomic_DNA"/>
</dbReference>
<feature type="transmembrane region" description="Helical" evidence="1">
    <location>
        <begin position="185"/>
        <end position="204"/>
    </location>
</feature>
<dbReference type="eggNOG" id="COG5438">
    <property type="taxonomic scope" value="Bacteria"/>
</dbReference>
<sequence length="380" mass="42272">MTGIPFEINKLKKYIKDYIKYNNYKQHLIITILLIISIVCLCLKFSNENYYDKTIAKITSITTKNSNNEQIKEQQVNAIIMNGAYKGEKIQLQNSSTYSHATDLDLKLNNEVFVKLQVNQDNKITAAVILDLKRDTYLAYVCILFVLLISLIGGVKGLRSLTSAIINAVIIFVVIRLILLGYNIIVIASLACIIFIIGSLLLATGIQKKTFAAILSTMVGTLISMLITYTVITLLHANGIHYEEMEFFNFPPEQIFMAEILIGTLGAIMDIAISISSSLQEIYNKNPLIEKNTLLKSGLEVGQDIMGTMSNTLIFAYISGSIPIILLRLINDVSILDIMNINISLEVVRALTGCIGIVISVPVSIYISVFLLKRNKIGEF</sequence>
<evidence type="ECO:0000256" key="1">
    <source>
        <dbReference type="SAM" id="Phobius"/>
    </source>
</evidence>
<keyword evidence="1" id="KW-1133">Transmembrane helix</keyword>
<dbReference type="PANTHER" id="PTHR41771:SF1">
    <property type="entry name" value="MEMBRANE PROTEIN"/>
    <property type="match status" value="1"/>
</dbReference>
<dbReference type="Pfam" id="PF07907">
    <property type="entry name" value="YibE_F"/>
    <property type="match status" value="1"/>
</dbReference>
<feature type="transmembrane region" description="Helical" evidence="1">
    <location>
        <begin position="137"/>
        <end position="154"/>
    </location>
</feature>
<accession>I4D421</accession>
<evidence type="ECO:0000313" key="2">
    <source>
        <dbReference type="EMBL" id="AFM40545.1"/>
    </source>
</evidence>
<feature type="transmembrane region" description="Helical" evidence="1">
    <location>
        <begin position="313"/>
        <end position="330"/>
    </location>
</feature>
<dbReference type="InterPro" id="IPR012507">
    <property type="entry name" value="YibE_F"/>
</dbReference>
<keyword evidence="1" id="KW-0472">Membrane</keyword>
<feature type="transmembrane region" description="Helical" evidence="1">
    <location>
        <begin position="161"/>
        <end position="179"/>
    </location>
</feature>
<dbReference type="Proteomes" id="UP000002892">
    <property type="component" value="Chromosome"/>
</dbReference>
<proteinExistence type="predicted"/>
<keyword evidence="1" id="KW-0812">Transmembrane</keyword>
<feature type="transmembrane region" description="Helical" evidence="1">
    <location>
        <begin position="28"/>
        <end position="46"/>
    </location>
</feature>
<dbReference type="PANTHER" id="PTHR41771">
    <property type="entry name" value="MEMBRANE PROTEIN-RELATED"/>
    <property type="match status" value="1"/>
</dbReference>
<gene>
    <name evidence="2" type="ordered locus">Desaci_1536</name>
</gene>
<name>I4D421_DESAJ</name>
<dbReference type="RefSeq" id="WP_014826552.1">
    <property type="nucleotide sequence ID" value="NC_018068.1"/>
</dbReference>
<keyword evidence="3" id="KW-1185">Reference proteome</keyword>
<dbReference type="AlphaFoldDB" id="I4D421"/>
<reference evidence="2 3" key="1">
    <citation type="journal article" date="2012" name="J. Bacteriol.">
        <title>Complete genome sequences of Desulfosporosinus orientis DSM765T, Desulfosporosinus youngiae DSM17734T, Desulfosporosinus meridiei DSM13257T, and Desulfosporosinus acidiphilus DSM22704T.</title>
        <authorList>
            <person name="Pester M."/>
            <person name="Brambilla E."/>
            <person name="Alazard D."/>
            <person name="Rattei T."/>
            <person name="Weinmaier T."/>
            <person name="Han J."/>
            <person name="Lucas S."/>
            <person name="Lapidus A."/>
            <person name="Cheng J.F."/>
            <person name="Goodwin L."/>
            <person name="Pitluck S."/>
            <person name="Peters L."/>
            <person name="Ovchinnikova G."/>
            <person name="Teshima H."/>
            <person name="Detter J.C."/>
            <person name="Han C.S."/>
            <person name="Tapia R."/>
            <person name="Land M.L."/>
            <person name="Hauser L."/>
            <person name="Kyrpides N.C."/>
            <person name="Ivanova N.N."/>
            <person name="Pagani I."/>
            <person name="Huntmann M."/>
            <person name="Wei C.L."/>
            <person name="Davenport K.W."/>
            <person name="Daligault H."/>
            <person name="Chain P.S."/>
            <person name="Chen A."/>
            <person name="Mavromatis K."/>
            <person name="Markowitz V."/>
            <person name="Szeto E."/>
            <person name="Mikhailova N."/>
            <person name="Pati A."/>
            <person name="Wagner M."/>
            <person name="Woyke T."/>
            <person name="Ollivier B."/>
            <person name="Klenk H.P."/>
            <person name="Spring S."/>
            <person name="Loy A."/>
        </authorList>
    </citation>
    <scope>NUCLEOTIDE SEQUENCE [LARGE SCALE GENOMIC DNA]</scope>
    <source>
        <strain evidence="3">DSM 22704 / JCM 16185 / SJ4</strain>
    </source>
</reference>
<organism evidence="2 3">
    <name type="scientific">Desulfosporosinus acidiphilus (strain DSM 22704 / JCM 16185 / SJ4)</name>
    <dbReference type="NCBI Taxonomy" id="646529"/>
    <lineage>
        <taxon>Bacteria</taxon>
        <taxon>Bacillati</taxon>
        <taxon>Bacillota</taxon>
        <taxon>Clostridia</taxon>
        <taxon>Eubacteriales</taxon>
        <taxon>Desulfitobacteriaceae</taxon>
        <taxon>Desulfosporosinus</taxon>
    </lineage>
</organism>
<dbReference type="OrthoDB" id="5753718at2"/>
<evidence type="ECO:0000313" key="3">
    <source>
        <dbReference type="Proteomes" id="UP000002892"/>
    </source>
</evidence>
<dbReference type="HOGENOM" id="CLU_028166_1_1_9"/>
<feature type="transmembrane region" description="Helical" evidence="1">
    <location>
        <begin position="350"/>
        <end position="372"/>
    </location>
</feature>
<feature type="transmembrane region" description="Helical" evidence="1">
    <location>
        <begin position="255"/>
        <end position="275"/>
    </location>
</feature>
<feature type="transmembrane region" description="Helical" evidence="1">
    <location>
        <begin position="211"/>
        <end position="235"/>
    </location>
</feature>